<keyword evidence="4" id="KW-1185">Reference proteome</keyword>
<dbReference type="Proteomes" id="UP000191010">
    <property type="component" value="Chromosome"/>
</dbReference>
<gene>
    <name evidence="3" type="ORF">B2J77_18035</name>
</gene>
<protein>
    <recommendedName>
        <fullName evidence="2">DnaD N-terminal domain-containing protein</fullName>
    </recommendedName>
</protein>
<feature type="region of interest" description="Disordered" evidence="1">
    <location>
        <begin position="133"/>
        <end position="156"/>
    </location>
</feature>
<dbReference type="InterPro" id="IPR036388">
    <property type="entry name" value="WH-like_DNA-bd_sf"/>
</dbReference>
<dbReference type="Gene3D" id="1.10.10.10">
    <property type="entry name" value="Winged helix-like DNA-binding domain superfamily/Winged helix DNA-binding domain"/>
    <property type="match status" value="1"/>
</dbReference>
<reference evidence="3 4" key="1">
    <citation type="submission" date="2017-02" db="EMBL/GenBank/DDBJ databases">
        <authorList>
            <person name="Guo L."/>
        </authorList>
    </citation>
    <scope>NUCLEOTIDE SEQUENCE [LARGE SCALE GENOMIC DNA]</scope>
    <source>
        <strain evidence="3 4">PRS09-11288</strain>
    </source>
</reference>
<evidence type="ECO:0000259" key="2">
    <source>
        <dbReference type="Pfam" id="PF21984"/>
    </source>
</evidence>
<dbReference type="InterPro" id="IPR053843">
    <property type="entry name" value="DnaD_N"/>
</dbReference>
<dbReference type="InterPro" id="IPR036390">
    <property type="entry name" value="WH_DNA-bd_sf"/>
</dbReference>
<feature type="domain" description="DnaD N-terminal" evidence="2">
    <location>
        <begin position="34"/>
        <end position="128"/>
    </location>
</feature>
<evidence type="ECO:0000313" key="3">
    <source>
        <dbReference type="EMBL" id="AQW69996.1"/>
    </source>
</evidence>
<evidence type="ECO:0000256" key="1">
    <source>
        <dbReference type="SAM" id="MobiDB-lite"/>
    </source>
</evidence>
<accession>A0ABN4XY03</accession>
<name>A0ABN4XY03_9PSED</name>
<dbReference type="Pfam" id="PF21984">
    <property type="entry name" value="DnaD_N"/>
    <property type="match status" value="1"/>
</dbReference>
<proteinExistence type="predicted"/>
<dbReference type="EMBL" id="CP019952">
    <property type="protein sequence ID" value="AQW69996.1"/>
    <property type="molecule type" value="Genomic_DNA"/>
</dbReference>
<dbReference type="SUPFAM" id="SSF46785">
    <property type="entry name" value="Winged helix' DNA-binding domain"/>
    <property type="match status" value="1"/>
</dbReference>
<organism evidence="3 4">
    <name type="scientific">Pseudomonas parafulva</name>
    <dbReference type="NCBI Taxonomy" id="157782"/>
    <lineage>
        <taxon>Bacteria</taxon>
        <taxon>Pseudomonadati</taxon>
        <taxon>Pseudomonadota</taxon>
        <taxon>Gammaproteobacteria</taxon>
        <taxon>Pseudomonadales</taxon>
        <taxon>Pseudomonadaceae</taxon>
        <taxon>Pseudomonas</taxon>
    </lineage>
</organism>
<sequence length="156" mass="17919">MSEASNTPAVVVPTKRSIEAKWGAPITKAGWTGIPNILIRRQRTLGIDALDLNILLHLLSYWWEDENHPHPSKETLAQAMAVSASTIQRRIRAMEAGGLLRRIERRREKDRSETNLYDLTLLRDLLEPHAVQELEERNAGHERRRKRMTSVTKVEP</sequence>
<evidence type="ECO:0000313" key="4">
    <source>
        <dbReference type="Proteomes" id="UP000191010"/>
    </source>
</evidence>